<keyword evidence="3" id="KW-1185">Reference proteome</keyword>
<evidence type="ECO:0000313" key="2">
    <source>
        <dbReference type="EMBL" id="CAH2293496.1"/>
    </source>
</evidence>
<dbReference type="AlphaFoldDB" id="A0AAD1S631"/>
<evidence type="ECO:0000313" key="3">
    <source>
        <dbReference type="Proteomes" id="UP001295444"/>
    </source>
</evidence>
<gene>
    <name evidence="2" type="ORF">PECUL_23A031735</name>
</gene>
<dbReference type="Proteomes" id="UP001295444">
    <property type="component" value="Chromosome 05"/>
</dbReference>
<sequence>MLPENTKAVPVTKPRTHPSEIKQVQAPSRPEGRKQRDAHQRQETEDLEGLSPMIMAEVLEEWEAAQRVPPPATINFAAKHSSLTAEPTLHAHTAVRRPRRGNKGDTQQQAIKSDVQLPLTTHTNLQRHRCGRLTPTGLQPKGHQREAHKATMGDTIIPAAGVG</sequence>
<protein>
    <submittedName>
        <fullName evidence="2">Uncharacterized protein</fullName>
    </submittedName>
</protein>
<proteinExistence type="predicted"/>
<reference evidence="2" key="1">
    <citation type="submission" date="2022-03" db="EMBL/GenBank/DDBJ databases">
        <authorList>
            <person name="Alioto T."/>
            <person name="Alioto T."/>
            <person name="Gomez Garrido J."/>
        </authorList>
    </citation>
    <scope>NUCLEOTIDE SEQUENCE</scope>
</reference>
<feature type="region of interest" description="Disordered" evidence="1">
    <location>
        <begin position="1"/>
        <end position="51"/>
    </location>
</feature>
<dbReference type="EMBL" id="OW240916">
    <property type="protein sequence ID" value="CAH2293496.1"/>
    <property type="molecule type" value="Genomic_DNA"/>
</dbReference>
<feature type="region of interest" description="Disordered" evidence="1">
    <location>
        <begin position="81"/>
        <end position="109"/>
    </location>
</feature>
<organism evidence="2 3">
    <name type="scientific">Pelobates cultripes</name>
    <name type="common">Western spadefoot toad</name>
    <dbReference type="NCBI Taxonomy" id="61616"/>
    <lineage>
        <taxon>Eukaryota</taxon>
        <taxon>Metazoa</taxon>
        <taxon>Chordata</taxon>
        <taxon>Craniata</taxon>
        <taxon>Vertebrata</taxon>
        <taxon>Euteleostomi</taxon>
        <taxon>Amphibia</taxon>
        <taxon>Batrachia</taxon>
        <taxon>Anura</taxon>
        <taxon>Pelobatoidea</taxon>
        <taxon>Pelobatidae</taxon>
        <taxon>Pelobates</taxon>
    </lineage>
</organism>
<accession>A0AAD1S631</accession>
<feature type="region of interest" description="Disordered" evidence="1">
    <location>
        <begin position="131"/>
        <end position="150"/>
    </location>
</feature>
<name>A0AAD1S631_PELCU</name>
<feature type="compositionally biased region" description="Basic and acidic residues" evidence="1">
    <location>
        <begin position="30"/>
        <end position="44"/>
    </location>
</feature>
<evidence type="ECO:0000256" key="1">
    <source>
        <dbReference type="SAM" id="MobiDB-lite"/>
    </source>
</evidence>